<feature type="domain" description="Helix-turn-helix" evidence="1">
    <location>
        <begin position="15"/>
        <end position="64"/>
    </location>
</feature>
<dbReference type="SUPFAM" id="SSF46955">
    <property type="entry name" value="Putative DNA-binding domain"/>
    <property type="match status" value="1"/>
</dbReference>
<sequence length="67" mass="7863">MPKHPDSSPTSLERLMTIPDAAEYVRVSTKTIRRWISRGDLPAAKLGFQWRIRPQDLARFVRDRLEE</sequence>
<dbReference type="Gene3D" id="1.10.1660.10">
    <property type="match status" value="1"/>
</dbReference>
<dbReference type="InterPro" id="IPR009061">
    <property type="entry name" value="DNA-bd_dom_put_sf"/>
</dbReference>
<dbReference type="EMBL" id="CP028918">
    <property type="protein sequence ID" value="AWB48179.1"/>
    <property type="molecule type" value="Genomic_DNA"/>
</dbReference>
<accession>A0A2S0UK39</accession>
<dbReference type="InterPro" id="IPR010093">
    <property type="entry name" value="SinI_DNA-bd"/>
</dbReference>
<dbReference type="AlphaFoldDB" id="A0A2S0UK39"/>
<proteinExistence type="predicted"/>
<dbReference type="Pfam" id="PF12728">
    <property type="entry name" value="HTH_17"/>
    <property type="match status" value="1"/>
</dbReference>
<name>A0A2S0UK39_9RHOB</name>
<dbReference type="GO" id="GO:0003677">
    <property type="term" value="F:DNA binding"/>
    <property type="evidence" value="ECO:0007669"/>
    <property type="project" value="UniProtKB-KW"/>
</dbReference>
<keyword evidence="3" id="KW-1185">Reference proteome</keyword>
<evidence type="ECO:0000313" key="2">
    <source>
        <dbReference type="EMBL" id="AWB48179.1"/>
    </source>
</evidence>
<dbReference type="RefSeq" id="WP_108434998.1">
    <property type="nucleotide sequence ID" value="NZ_CP028918.1"/>
</dbReference>
<gene>
    <name evidence="2" type="ORF">HYN69_06320</name>
</gene>
<dbReference type="NCBIfam" id="TIGR01764">
    <property type="entry name" value="excise"/>
    <property type="match status" value="1"/>
</dbReference>
<dbReference type="Proteomes" id="UP000244496">
    <property type="component" value="Chromosome"/>
</dbReference>
<keyword evidence="2" id="KW-0238">DNA-binding</keyword>
<reference evidence="2 3" key="1">
    <citation type="submission" date="2018-04" db="EMBL/GenBank/DDBJ databases">
        <title>Genome sequencing of Gemmobacter.</title>
        <authorList>
            <person name="Yi H."/>
            <person name="Baek M.-G."/>
        </authorList>
    </citation>
    <scope>NUCLEOTIDE SEQUENCE [LARGE SCALE GENOMIC DNA]</scope>
    <source>
        <strain evidence="2 3">HYN0069</strain>
    </source>
</reference>
<dbReference type="InterPro" id="IPR041657">
    <property type="entry name" value="HTH_17"/>
</dbReference>
<dbReference type="KEGG" id="geh:HYN69_06320"/>
<protein>
    <submittedName>
        <fullName evidence="2">DNA-binding protein</fullName>
    </submittedName>
</protein>
<evidence type="ECO:0000259" key="1">
    <source>
        <dbReference type="Pfam" id="PF12728"/>
    </source>
</evidence>
<evidence type="ECO:0000313" key="3">
    <source>
        <dbReference type="Proteomes" id="UP000244496"/>
    </source>
</evidence>
<dbReference type="OrthoDB" id="9805928at2"/>
<organism evidence="2 3">
    <name type="scientific">Paragemmobacter aquarius</name>
    <dbReference type="NCBI Taxonomy" id="2169400"/>
    <lineage>
        <taxon>Bacteria</taxon>
        <taxon>Pseudomonadati</taxon>
        <taxon>Pseudomonadota</taxon>
        <taxon>Alphaproteobacteria</taxon>
        <taxon>Rhodobacterales</taxon>
        <taxon>Paracoccaceae</taxon>
        <taxon>Paragemmobacter</taxon>
    </lineage>
</organism>